<sequence length="70" mass="7909">MPRLHLPEPQSSNQGPGPDLLYTHRETTAVSNYENCPPVSTCQDSTYQSLSPVTRDQDQIYSTLTEKQQQ</sequence>
<accession>A0AA88N9U2</accession>
<feature type="region of interest" description="Disordered" evidence="1">
    <location>
        <begin position="1"/>
        <end position="54"/>
    </location>
</feature>
<organism evidence="2 3">
    <name type="scientific">Channa striata</name>
    <name type="common">Snakehead murrel</name>
    <name type="synonym">Ophicephalus striatus</name>
    <dbReference type="NCBI Taxonomy" id="64152"/>
    <lineage>
        <taxon>Eukaryota</taxon>
        <taxon>Metazoa</taxon>
        <taxon>Chordata</taxon>
        <taxon>Craniata</taxon>
        <taxon>Vertebrata</taxon>
        <taxon>Euteleostomi</taxon>
        <taxon>Actinopterygii</taxon>
        <taxon>Neopterygii</taxon>
        <taxon>Teleostei</taxon>
        <taxon>Neoteleostei</taxon>
        <taxon>Acanthomorphata</taxon>
        <taxon>Anabantaria</taxon>
        <taxon>Anabantiformes</taxon>
        <taxon>Channoidei</taxon>
        <taxon>Channidae</taxon>
        <taxon>Channa</taxon>
    </lineage>
</organism>
<comment type="caution">
    <text evidence="2">The sequence shown here is derived from an EMBL/GenBank/DDBJ whole genome shotgun (WGS) entry which is preliminary data.</text>
</comment>
<name>A0AA88N9U2_CHASR</name>
<dbReference type="AlphaFoldDB" id="A0AA88N9U2"/>
<evidence type="ECO:0000313" key="3">
    <source>
        <dbReference type="Proteomes" id="UP001187415"/>
    </source>
</evidence>
<dbReference type="Proteomes" id="UP001187415">
    <property type="component" value="Unassembled WGS sequence"/>
</dbReference>
<evidence type="ECO:0000256" key="1">
    <source>
        <dbReference type="SAM" id="MobiDB-lite"/>
    </source>
</evidence>
<protein>
    <submittedName>
        <fullName evidence="2">Uncharacterized protein</fullName>
    </submittedName>
</protein>
<dbReference type="EMBL" id="JAUPFM010000005">
    <property type="protein sequence ID" value="KAK2851946.1"/>
    <property type="molecule type" value="Genomic_DNA"/>
</dbReference>
<feature type="compositionally biased region" description="Polar residues" evidence="1">
    <location>
        <begin position="28"/>
        <end position="54"/>
    </location>
</feature>
<proteinExistence type="predicted"/>
<evidence type="ECO:0000313" key="2">
    <source>
        <dbReference type="EMBL" id="KAK2851946.1"/>
    </source>
</evidence>
<reference evidence="2" key="1">
    <citation type="submission" date="2023-07" db="EMBL/GenBank/DDBJ databases">
        <title>Chromosome-level Genome Assembly of Striped Snakehead (Channa striata).</title>
        <authorList>
            <person name="Liu H."/>
        </authorList>
    </citation>
    <scope>NUCLEOTIDE SEQUENCE</scope>
    <source>
        <strain evidence="2">Gz</strain>
        <tissue evidence="2">Muscle</tissue>
    </source>
</reference>
<gene>
    <name evidence="2" type="ORF">Q5P01_008222</name>
</gene>
<keyword evidence="3" id="KW-1185">Reference proteome</keyword>